<feature type="compositionally biased region" description="Polar residues" evidence="1">
    <location>
        <begin position="126"/>
        <end position="137"/>
    </location>
</feature>
<evidence type="ECO:0000313" key="2">
    <source>
        <dbReference type="EMBL" id="NKI91365.1"/>
    </source>
</evidence>
<evidence type="ECO:0000256" key="1">
    <source>
        <dbReference type="SAM" id="MobiDB-lite"/>
    </source>
</evidence>
<evidence type="ECO:0000313" key="3">
    <source>
        <dbReference type="Proteomes" id="UP000717634"/>
    </source>
</evidence>
<feature type="compositionally biased region" description="Basic residues" evidence="1">
    <location>
        <begin position="46"/>
        <end position="56"/>
    </location>
</feature>
<feature type="region of interest" description="Disordered" evidence="1">
    <location>
        <begin position="14"/>
        <end position="73"/>
    </location>
</feature>
<dbReference type="EMBL" id="JAAVTK010000015">
    <property type="protein sequence ID" value="NKI91365.1"/>
    <property type="molecule type" value="Genomic_DNA"/>
</dbReference>
<protein>
    <submittedName>
        <fullName evidence="2">Uncharacterized protein</fullName>
    </submittedName>
</protein>
<dbReference type="Proteomes" id="UP000717634">
    <property type="component" value="Unassembled WGS sequence"/>
</dbReference>
<keyword evidence="3" id="KW-1185">Reference proteome</keyword>
<sequence>MIFLKIRYALHQPEAESAQSNQDTIEPTCPSRLFGPNDFLTNFPKSRTRRKNKKARMPQAGPPNKTVHPLSSPNRQTSVIPYFPNSPVSTKTPYPATLPFFTKAPVLESPASPASGKQPFHLPPVQSKTPNSRPATKTTPCIFCKKPPRVFSGNTHLLNCTLGSHLLKQVGLPHQK</sequence>
<accession>A0ABX1HML5</accession>
<gene>
    <name evidence="2" type="ORF">HBN54_003982</name>
</gene>
<reference evidence="2 3" key="1">
    <citation type="submission" date="2020-03" db="EMBL/GenBank/DDBJ databases">
        <title>Genomic Encyclopedia of Type Strains, Phase IV (KMG-V): Genome sequencing to study the core and pangenomes of soil and plant-associated prokaryotes.</title>
        <authorList>
            <person name="Whitman W."/>
        </authorList>
    </citation>
    <scope>NUCLEOTIDE SEQUENCE [LARGE SCALE GENOMIC DNA]</scope>
    <source>
        <strain evidence="2 3">1B</strain>
    </source>
</reference>
<proteinExistence type="predicted"/>
<name>A0ABX1HML5_9BACT</name>
<feature type="region of interest" description="Disordered" evidence="1">
    <location>
        <begin position="108"/>
        <end position="137"/>
    </location>
</feature>
<comment type="caution">
    <text evidence="2">The sequence shown here is derived from an EMBL/GenBank/DDBJ whole genome shotgun (WGS) entry which is preliminary data.</text>
</comment>
<organism evidence="2 3">
    <name type="scientific">Hymenobacter artigasi</name>
    <dbReference type="NCBI Taxonomy" id="2719616"/>
    <lineage>
        <taxon>Bacteria</taxon>
        <taxon>Pseudomonadati</taxon>
        <taxon>Bacteroidota</taxon>
        <taxon>Cytophagia</taxon>
        <taxon>Cytophagales</taxon>
        <taxon>Hymenobacteraceae</taxon>
        <taxon>Hymenobacter</taxon>
    </lineage>
</organism>